<dbReference type="Pfam" id="PF13245">
    <property type="entry name" value="AAA_19"/>
    <property type="match status" value="1"/>
</dbReference>
<dbReference type="GO" id="GO:0005524">
    <property type="term" value="F:ATP binding"/>
    <property type="evidence" value="ECO:0007669"/>
    <property type="project" value="InterPro"/>
</dbReference>
<organism evidence="1">
    <name type="scientific">viral metagenome</name>
    <dbReference type="NCBI Taxonomy" id="1070528"/>
    <lineage>
        <taxon>unclassified sequences</taxon>
        <taxon>metagenomes</taxon>
        <taxon>organismal metagenomes</taxon>
    </lineage>
</organism>
<dbReference type="PANTHER" id="PTHR11070:SF2">
    <property type="entry name" value="ATP-DEPENDENT DNA HELICASE SRS2"/>
    <property type="match status" value="1"/>
</dbReference>
<dbReference type="InterPro" id="IPR000212">
    <property type="entry name" value="DNA_helicase_UvrD/REP"/>
</dbReference>
<dbReference type="GO" id="GO:0043138">
    <property type="term" value="F:3'-5' DNA helicase activity"/>
    <property type="evidence" value="ECO:0007669"/>
    <property type="project" value="TreeGrafter"/>
</dbReference>
<dbReference type="GO" id="GO:0000725">
    <property type="term" value="P:recombinational repair"/>
    <property type="evidence" value="ECO:0007669"/>
    <property type="project" value="TreeGrafter"/>
</dbReference>
<reference evidence="1" key="1">
    <citation type="journal article" date="2020" name="Nature">
        <title>Giant virus diversity and host interactions through global metagenomics.</title>
        <authorList>
            <person name="Schulz F."/>
            <person name="Roux S."/>
            <person name="Paez-Espino D."/>
            <person name="Jungbluth S."/>
            <person name="Walsh D.A."/>
            <person name="Denef V.J."/>
            <person name="McMahon K.D."/>
            <person name="Konstantinidis K.T."/>
            <person name="Eloe-Fadrosh E.A."/>
            <person name="Kyrpides N.C."/>
            <person name="Woyke T."/>
        </authorList>
    </citation>
    <scope>NUCLEOTIDE SEQUENCE</scope>
    <source>
        <strain evidence="1">GVMAG-S-ERX556049-19</strain>
    </source>
</reference>
<protein>
    <submittedName>
        <fullName evidence="1">Uncharacterized protein</fullName>
    </submittedName>
</protein>
<accession>A0A6C0F918</accession>
<dbReference type="GO" id="GO:0003677">
    <property type="term" value="F:DNA binding"/>
    <property type="evidence" value="ECO:0007669"/>
    <property type="project" value="InterPro"/>
</dbReference>
<name>A0A6C0F918_9ZZZZ</name>
<sequence length="718" mass="84566">MKLSVEQQHILDTIRTGTNVYVDAVAGTGKTTLILSMAKELKDKKILQMTYNKSLKFEVREKIEKEKVENLNVHTYHSLAVCYYRDTAFVDNELRKIVVNKEKPQQAIPDIDILVLDETQDMTYLYFQFMCKFLFDINKKVQLLILGDYMQGLYEFKGSDIRYLTFGDLIWEKHPLLQTTDFSHCTMKMSYRITNQIRDFVNEVLIGDSRMDACRDDQQVHYIRNSRQNMEKIVYSEIIKLFESGVNPSDIFVLGPSVKGDKSNIRRLENKLVERGIPCHVPMIESNDIDQRVIQGKIVFSTFHSVKGRQRKYVFVVGFDHSYFKFYARNLPKNICPNTIYVACTRAQNGLYVLENDTSPTDRPIDFMKLSHIEMKEKPYINFRGMQKTLFVKEEEEELYTKVKITPTDLIKFIPEEAYQEICILLEQIFEKEVDSTYNIDLPSLIETKKGYFEEISDLNGIAIPCMYYDYLKTVWKGSQIDKTQDSVLYDLIETNKEFIKERKKTFLETKINSLPENIDPSVYLFMANINQAITESLYFKLNQIENNEYTWLTDEDINTCMQQYKHVIGSDCQNECPSIEEYIIHSGDDIGHQNIDKFTKQFIPEKDFRFSARADIITENVLWELKCCSTITTDHMLQLAIYAWLWKMKHPENTKKVDCKLFNVKTGELWKMSMEMENLNKIMEILLTYKYKQILPKHDELFLSDCHDFMDSFHFDK</sequence>
<dbReference type="AlphaFoldDB" id="A0A6C0F918"/>
<proteinExistence type="predicted"/>
<dbReference type="EMBL" id="MN738827">
    <property type="protein sequence ID" value="QHT38178.1"/>
    <property type="molecule type" value="Genomic_DNA"/>
</dbReference>
<dbReference type="SUPFAM" id="SSF52540">
    <property type="entry name" value="P-loop containing nucleoside triphosphate hydrolases"/>
    <property type="match status" value="1"/>
</dbReference>
<dbReference type="InterPro" id="IPR027417">
    <property type="entry name" value="P-loop_NTPase"/>
</dbReference>
<dbReference type="Gene3D" id="3.40.50.300">
    <property type="entry name" value="P-loop containing nucleotide triphosphate hydrolases"/>
    <property type="match status" value="2"/>
</dbReference>
<evidence type="ECO:0000313" key="1">
    <source>
        <dbReference type="EMBL" id="QHT38178.1"/>
    </source>
</evidence>
<dbReference type="PANTHER" id="PTHR11070">
    <property type="entry name" value="UVRD / RECB / PCRA DNA HELICASE FAMILY MEMBER"/>
    <property type="match status" value="1"/>
</dbReference>